<feature type="non-terminal residue" evidence="1">
    <location>
        <position position="77"/>
    </location>
</feature>
<gene>
    <name evidence="1" type="ORF">GBAR_LOCUS12298</name>
</gene>
<dbReference type="Proteomes" id="UP001174909">
    <property type="component" value="Unassembled WGS sequence"/>
</dbReference>
<keyword evidence="2" id="KW-1185">Reference proteome</keyword>
<reference evidence="1" key="1">
    <citation type="submission" date="2023-03" db="EMBL/GenBank/DDBJ databases">
        <authorList>
            <person name="Steffen K."/>
            <person name="Cardenas P."/>
        </authorList>
    </citation>
    <scope>NUCLEOTIDE SEQUENCE</scope>
</reference>
<name>A0AA35RZE1_GEOBA</name>
<protein>
    <submittedName>
        <fullName evidence="1">Uncharacterized protein</fullName>
    </submittedName>
</protein>
<comment type="caution">
    <text evidence="1">The sequence shown here is derived from an EMBL/GenBank/DDBJ whole genome shotgun (WGS) entry which is preliminary data.</text>
</comment>
<sequence length="77" mass="8528">MYAVSVLIYNTGCRNTSGGLFRRHGHSSHQAVLASLCRQCSSIYIYFCLSTYFHKRDSASAVLPGGSPCIFLLCIYN</sequence>
<evidence type="ECO:0000313" key="2">
    <source>
        <dbReference type="Proteomes" id="UP001174909"/>
    </source>
</evidence>
<evidence type="ECO:0000313" key="1">
    <source>
        <dbReference type="EMBL" id="CAI8020578.1"/>
    </source>
</evidence>
<accession>A0AA35RZE1</accession>
<proteinExistence type="predicted"/>
<dbReference type="AlphaFoldDB" id="A0AA35RZE1"/>
<organism evidence="1 2">
    <name type="scientific">Geodia barretti</name>
    <name type="common">Barrett's horny sponge</name>
    <dbReference type="NCBI Taxonomy" id="519541"/>
    <lineage>
        <taxon>Eukaryota</taxon>
        <taxon>Metazoa</taxon>
        <taxon>Porifera</taxon>
        <taxon>Demospongiae</taxon>
        <taxon>Heteroscleromorpha</taxon>
        <taxon>Tetractinellida</taxon>
        <taxon>Astrophorina</taxon>
        <taxon>Geodiidae</taxon>
        <taxon>Geodia</taxon>
    </lineage>
</organism>
<dbReference type="EMBL" id="CASHTH010001837">
    <property type="protein sequence ID" value="CAI8020578.1"/>
    <property type="molecule type" value="Genomic_DNA"/>
</dbReference>